<keyword evidence="4 6" id="KW-1133">Transmembrane helix</keyword>
<accession>A0A8T0VPF9</accession>
<keyword evidence="3 6" id="KW-0812">Transmembrane</keyword>
<feature type="domain" description="EamA" evidence="8">
    <location>
        <begin position="10"/>
        <end position="129"/>
    </location>
</feature>
<evidence type="ECO:0000259" key="8">
    <source>
        <dbReference type="Pfam" id="PF00892"/>
    </source>
</evidence>
<sequence length="413" mass="44598">MEEYKPAAAMVVTQCIYAALALWSKAAFTGGMSPLVFVVYRQAVATVVLVPVVVAANRKKMKEMTTDLGVAGFVLVFVASLVGATANQCLYYQGVHLGSSSMATAMTNLIPAITFVMAASVGLEKVEVRRPRSLAKIFGTAVCVGGAMAMAFFKGPKLLGGLLALLHSPAPGSQWVTGALFLVGSSSCWSLWLILQVPICKSYVEPLALSAWMCLLSTLQSALLVSFLQPDPNAWRIRSLFELSCCLFSGVFGSGVTFYLQSWCISVRGPLYSAMFNPLCTVVTTVFAATVLREELHVGRSLVGGHRRHRGAVRRAVGQSGRRRQEREGDGAHGRFGEDDDPVGFDARRRERYRRAAPAGGWRSNGEVDAFLFQPLPASPFQSSSRLCEPAVSECLLRHCVSSMSAVRSHFGL</sequence>
<evidence type="ECO:0000256" key="2">
    <source>
        <dbReference type="ARBA" id="ARBA00007635"/>
    </source>
</evidence>
<comment type="similarity">
    <text evidence="2 6">Belongs to the drug/metabolite transporter (DMT) superfamily. Plant drug/metabolite exporter (P-DME) (TC 2.A.7.4) family.</text>
</comment>
<dbReference type="InterPro" id="IPR030184">
    <property type="entry name" value="WAT1-related"/>
</dbReference>
<feature type="transmembrane region" description="Helical" evidence="6">
    <location>
        <begin position="272"/>
        <end position="292"/>
    </location>
</feature>
<dbReference type="InterPro" id="IPR000620">
    <property type="entry name" value="EamA_dom"/>
</dbReference>
<dbReference type="InterPro" id="IPR037185">
    <property type="entry name" value="EmrE-like"/>
</dbReference>
<dbReference type="AlphaFoldDB" id="A0A8T0VPF9"/>
<dbReference type="Pfam" id="PF00892">
    <property type="entry name" value="EamA"/>
    <property type="match status" value="2"/>
</dbReference>
<dbReference type="Proteomes" id="UP000823388">
    <property type="component" value="Chromosome 2N"/>
</dbReference>
<dbReference type="SUPFAM" id="SSF103481">
    <property type="entry name" value="Multidrug resistance efflux transporter EmrE"/>
    <property type="match status" value="2"/>
</dbReference>
<comment type="caution">
    <text evidence="9">The sequence shown here is derived from an EMBL/GenBank/DDBJ whole genome shotgun (WGS) entry which is preliminary data.</text>
</comment>
<feature type="transmembrane region" description="Helical" evidence="6">
    <location>
        <begin position="7"/>
        <end position="23"/>
    </location>
</feature>
<gene>
    <name evidence="9" type="ORF">PVAP13_2NG336117</name>
</gene>
<keyword evidence="5 6" id="KW-0472">Membrane</keyword>
<name>A0A8T0VPF9_PANVG</name>
<keyword evidence="10" id="KW-1185">Reference proteome</keyword>
<feature type="transmembrane region" description="Helical" evidence="6">
    <location>
        <begin position="135"/>
        <end position="153"/>
    </location>
</feature>
<feature type="transmembrane region" description="Helical" evidence="6">
    <location>
        <begin position="35"/>
        <end position="56"/>
    </location>
</feature>
<feature type="transmembrane region" description="Helical" evidence="6">
    <location>
        <begin position="105"/>
        <end position="123"/>
    </location>
</feature>
<dbReference type="GO" id="GO:0016020">
    <property type="term" value="C:membrane"/>
    <property type="evidence" value="ECO:0007669"/>
    <property type="project" value="UniProtKB-SubCell"/>
</dbReference>
<feature type="region of interest" description="Disordered" evidence="7">
    <location>
        <begin position="313"/>
        <end position="343"/>
    </location>
</feature>
<protein>
    <recommendedName>
        <fullName evidence="6">WAT1-related protein</fullName>
    </recommendedName>
</protein>
<evidence type="ECO:0000256" key="1">
    <source>
        <dbReference type="ARBA" id="ARBA00004141"/>
    </source>
</evidence>
<evidence type="ECO:0000313" key="10">
    <source>
        <dbReference type="Proteomes" id="UP000823388"/>
    </source>
</evidence>
<feature type="compositionally biased region" description="Basic and acidic residues" evidence="7">
    <location>
        <begin position="323"/>
        <end position="337"/>
    </location>
</feature>
<evidence type="ECO:0000256" key="7">
    <source>
        <dbReference type="SAM" id="MobiDB-lite"/>
    </source>
</evidence>
<feature type="transmembrane region" description="Helical" evidence="6">
    <location>
        <begin position="240"/>
        <end position="260"/>
    </location>
</feature>
<comment type="subcellular location">
    <subcellularLocation>
        <location evidence="1 6">Membrane</location>
        <topology evidence="1 6">Multi-pass membrane protein</topology>
    </subcellularLocation>
</comment>
<proteinExistence type="inferred from homology"/>
<evidence type="ECO:0000256" key="4">
    <source>
        <dbReference type="ARBA" id="ARBA00022989"/>
    </source>
</evidence>
<feature type="transmembrane region" description="Helical" evidence="6">
    <location>
        <begin position="173"/>
        <end position="195"/>
    </location>
</feature>
<dbReference type="PANTHER" id="PTHR31218">
    <property type="entry name" value="WAT1-RELATED PROTEIN"/>
    <property type="match status" value="1"/>
</dbReference>
<dbReference type="GO" id="GO:0022857">
    <property type="term" value="F:transmembrane transporter activity"/>
    <property type="evidence" value="ECO:0007669"/>
    <property type="project" value="InterPro"/>
</dbReference>
<reference evidence="9" key="1">
    <citation type="submission" date="2020-05" db="EMBL/GenBank/DDBJ databases">
        <title>WGS assembly of Panicum virgatum.</title>
        <authorList>
            <person name="Lovell J.T."/>
            <person name="Jenkins J."/>
            <person name="Shu S."/>
            <person name="Juenger T.E."/>
            <person name="Schmutz J."/>
        </authorList>
    </citation>
    <scope>NUCLEOTIDE SEQUENCE</scope>
    <source>
        <strain evidence="9">AP13</strain>
    </source>
</reference>
<feature type="transmembrane region" description="Helical" evidence="6">
    <location>
        <begin position="207"/>
        <end position="228"/>
    </location>
</feature>
<feature type="transmembrane region" description="Helical" evidence="6">
    <location>
        <begin position="68"/>
        <end position="93"/>
    </location>
</feature>
<evidence type="ECO:0000313" key="9">
    <source>
        <dbReference type="EMBL" id="KAG2635144.1"/>
    </source>
</evidence>
<evidence type="ECO:0000256" key="5">
    <source>
        <dbReference type="ARBA" id="ARBA00023136"/>
    </source>
</evidence>
<evidence type="ECO:0000256" key="3">
    <source>
        <dbReference type="ARBA" id="ARBA00022692"/>
    </source>
</evidence>
<dbReference type="EMBL" id="CM029040">
    <property type="protein sequence ID" value="KAG2635144.1"/>
    <property type="molecule type" value="Genomic_DNA"/>
</dbReference>
<organism evidence="9 10">
    <name type="scientific">Panicum virgatum</name>
    <name type="common">Blackwell switchgrass</name>
    <dbReference type="NCBI Taxonomy" id="38727"/>
    <lineage>
        <taxon>Eukaryota</taxon>
        <taxon>Viridiplantae</taxon>
        <taxon>Streptophyta</taxon>
        <taxon>Embryophyta</taxon>
        <taxon>Tracheophyta</taxon>
        <taxon>Spermatophyta</taxon>
        <taxon>Magnoliopsida</taxon>
        <taxon>Liliopsida</taxon>
        <taxon>Poales</taxon>
        <taxon>Poaceae</taxon>
        <taxon>PACMAD clade</taxon>
        <taxon>Panicoideae</taxon>
        <taxon>Panicodae</taxon>
        <taxon>Paniceae</taxon>
        <taxon>Panicinae</taxon>
        <taxon>Panicum</taxon>
        <taxon>Panicum sect. Hiantes</taxon>
    </lineage>
</organism>
<feature type="domain" description="EamA" evidence="8">
    <location>
        <begin position="177"/>
        <end position="298"/>
    </location>
</feature>
<evidence type="ECO:0000256" key="6">
    <source>
        <dbReference type="RuleBase" id="RU363077"/>
    </source>
</evidence>